<name>A0A438E7W3_VITVI</name>
<accession>A0A438E7W3</accession>
<gene>
    <name evidence="1" type="ORF">CK203_072337</name>
</gene>
<dbReference type="EMBL" id="QGNW01001366">
    <property type="protein sequence ID" value="RVW43875.1"/>
    <property type="molecule type" value="Genomic_DNA"/>
</dbReference>
<dbReference type="AlphaFoldDB" id="A0A438E7W3"/>
<sequence>MQQRHEVPQNFRRLLSSRLRRLVAQDKLEKGNRLSLGLSLGASFKASAVWDVVEERFSKRLAPWKRQYPSKGGTLTLLKKIHIGVRYVVETGHSSSKEAWVDDVWEVEGGMVMWNPCFLRRFQDW</sequence>
<evidence type="ECO:0000313" key="2">
    <source>
        <dbReference type="Proteomes" id="UP000288805"/>
    </source>
</evidence>
<dbReference type="Proteomes" id="UP000288805">
    <property type="component" value="Unassembled WGS sequence"/>
</dbReference>
<evidence type="ECO:0000313" key="1">
    <source>
        <dbReference type="EMBL" id="RVW43875.1"/>
    </source>
</evidence>
<comment type="caution">
    <text evidence="1">The sequence shown here is derived from an EMBL/GenBank/DDBJ whole genome shotgun (WGS) entry which is preliminary data.</text>
</comment>
<organism evidence="1 2">
    <name type="scientific">Vitis vinifera</name>
    <name type="common">Grape</name>
    <dbReference type="NCBI Taxonomy" id="29760"/>
    <lineage>
        <taxon>Eukaryota</taxon>
        <taxon>Viridiplantae</taxon>
        <taxon>Streptophyta</taxon>
        <taxon>Embryophyta</taxon>
        <taxon>Tracheophyta</taxon>
        <taxon>Spermatophyta</taxon>
        <taxon>Magnoliopsida</taxon>
        <taxon>eudicotyledons</taxon>
        <taxon>Gunneridae</taxon>
        <taxon>Pentapetalae</taxon>
        <taxon>rosids</taxon>
        <taxon>Vitales</taxon>
        <taxon>Vitaceae</taxon>
        <taxon>Viteae</taxon>
        <taxon>Vitis</taxon>
    </lineage>
</organism>
<proteinExistence type="predicted"/>
<reference evidence="1 2" key="1">
    <citation type="journal article" date="2018" name="PLoS Genet.">
        <title>Population sequencing reveals clonal diversity and ancestral inbreeding in the grapevine cultivar Chardonnay.</title>
        <authorList>
            <person name="Roach M.J."/>
            <person name="Johnson D.L."/>
            <person name="Bohlmann J."/>
            <person name="van Vuuren H.J."/>
            <person name="Jones S.J."/>
            <person name="Pretorius I.S."/>
            <person name="Schmidt S.A."/>
            <person name="Borneman A.R."/>
        </authorList>
    </citation>
    <scope>NUCLEOTIDE SEQUENCE [LARGE SCALE GENOMIC DNA]</scope>
    <source>
        <strain evidence="2">cv. Chardonnay</strain>
        <tissue evidence="1">Leaf</tissue>
    </source>
</reference>
<protein>
    <submittedName>
        <fullName evidence="1">Uncharacterized protein</fullName>
    </submittedName>
</protein>